<proteinExistence type="predicted"/>
<dbReference type="EMBL" id="CP114014">
    <property type="protein sequence ID" value="XAY06015.1"/>
    <property type="molecule type" value="Genomic_DNA"/>
</dbReference>
<dbReference type="KEGG" id="parq:DSM112329_02876"/>
<name>A0AAU7AX33_9ACTN</name>
<accession>A0AAU7AX33</accession>
<reference evidence="1" key="1">
    <citation type="submission" date="2022-12" db="EMBL/GenBank/DDBJ databases">
        <title>Paraconexibacter alkalitolerans sp. nov. and Baekduia alba sp. nov., isolated from soil and emended description of the genera Paraconexibacter (Chun et al., 2020) and Baekduia (An et al., 2020).</title>
        <authorList>
            <person name="Vieira S."/>
            <person name="Huber K.J."/>
            <person name="Geppert A."/>
            <person name="Wolf J."/>
            <person name="Neumann-Schaal M."/>
            <person name="Muesken M."/>
            <person name="Overmann J."/>
        </authorList>
    </citation>
    <scope>NUCLEOTIDE SEQUENCE</scope>
    <source>
        <strain evidence="1">AEG42_29</strain>
    </source>
</reference>
<evidence type="ECO:0000313" key="1">
    <source>
        <dbReference type="EMBL" id="XAY06015.1"/>
    </source>
</evidence>
<dbReference type="AlphaFoldDB" id="A0AAU7AX33"/>
<gene>
    <name evidence="1" type="ORF">DSM112329_02876</name>
</gene>
<organism evidence="1">
    <name type="scientific">Paraconexibacter sp. AEG42_29</name>
    <dbReference type="NCBI Taxonomy" id="2997339"/>
    <lineage>
        <taxon>Bacteria</taxon>
        <taxon>Bacillati</taxon>
        <taxon>Actinomycetota</taxon>
        <taxon>Thermoleophilia</taxon>
        <taxon>Solirubrobacterales</taxon>
        <taxon>Paraconexibacteraceae</taxon>
        <taxon>Paraconexibacter</taxon>
    </lineage>
</organism>
<sequence length="170" mass="17901">MEPAGGLEALVHALAASGVVLEGGIGQGNAAPEAWRVFCSFAAEPMESIGDDIDDDMLSFDARVGAFDGLAGEWLVLGAGRTCSTYEDDEPYRIPMILEIACAPVAGVQPLTRSIFGCAGPARPGIRDVEHDLPTWVGGTAEWIAAAEATEAFQAFRVSGAERFQVRSDE</sequence>
<protein>
    <submittedName>
        <fullName evidence="1">Uncharacterized protein</fullName>
    </submittedName>
</protein>
<dbReference type="RefSeq" id="WP_354697249.1">
    <property type="nucleotide sequence ID" value="NZ_CP114014.1"/>
</dbReference>